<name>A0A063BPK1_USTVR</name>
<dbReference type="AlphaFoldDB" id="A0A063BPK1"/>
<dbReference type="InterPro" id="IPR015943">
    <property type="entry name" value="WD40/YVTN_repeat-like_dom_sf"/>
</dbReference>
<protein>
    <recommendedName>
        <fullName evidence="2">F-box domain-containing protein</fullName>
    </recommendedName>
</protein>
<evidence type="ECO:0000256" key="1">
    <source>
        <dbReference type="SAM" id="MobiDB-lite"/>
    </source>
</evidence>
<dbReference type="GeneID" id="66061296"/>
<evidence type="ECO:0000313" key="4">
    <source>
        <dbReference type="EMBL" id="QUC16277.1"/>
    </source>
</evidence>
<evidence type="ECO:0000313" key="3">
    <source>
        <dbReference type="EMBL" id="GAO14973.1"/>
    </source>
</evidence>
<dbReference type="RefSeq" id="XP_042993950.1">
    <property type="nucleotide sequence ID" value="XM_043138016.1"/>
</dbReference>
<dbReference type="STRING" id="1159556.A0A063BPK1"/>
<sequence length="658" mass="72194">MPKASLSSLPDDLLLDIVERLDTARDVSHLGRLARRSHRLVETAGWRTFVKTRFPSLHVPTATATAAAGGGVQPGADEPPWGLLANRFTYLDRCWDKRAIRFHVFRTQPPPPPPPYPPVRRHREPRPAKQAVDFHGIVDAHHVSCLDQEVVAWGAGEDVHVRWCTGEGTKSKPSWGSALGRHTNYAAGTGDVTALKIIERAPGTPDIVVGRANGHVQILSAADDSSFGTSLTEPLTLDTRGDQHRMSALTISPGRLAVSCAEWRPDTGILATCRSSHLHLCNVPPERDASLGALAFHDMSPDRPPHQESMIRDIKFLDNDHLAVALGSSSQPIQYGTIRPSGVVFEPTPGRHSVGASDEGDLPTSLADAGTSTTVWAIEPVGHRNSRNLLLSSWQDGTFRLMDARTPSPYDAVYRDSFQPYHAGGPLLVYGTERFVAGDTSAPTVKLFDFRLGKPYFHSTALPCSPSRPQPQPRASCPPGMTTGMTTGEPEDVVSACRPDAARSCRWHALSKSDWYRQDATLWLACRGMERVFSLAKSSDFSGKFYLGLRGAIAEAELVLREDIPKRRGEPRPCPDGWRVSPVPGATVAETSVSLCYRGRCRDDGWHGEQLRSGMPEVFYRIDAPGRGERHGGFLDAPERSRLDTAWRQQVPMRNQRA</sequence>
<dbReference type="Proteomes" id="UP000054053">
    <property type="component" value="Unassembled WGS sequence"/>
</dbReference>
<dbReference type="EMBL" id="CP072753">
    <property type="protein sequence ID" value="QUC16277.1"/>
    <property type="molecule type" value="Genomic_DNA"/>
</dbReference>
<feature type="region of interest" description="Disordered" evidence="1">
    <location>
        <begin position="462"/>
        <end position="485"/>
    </location>
</feature>
<reference evidence="6" key="2">
    <citation type="journal article" date="2016" name="Genome Announc.">
        <title>Genome sequence of Ustilaginoidea virens IPU010, a rice pathogenic fungus causing false smut.</title>
        <authorList>
            <person name="Kumagai T."/>
            <person name="Ishii T."/>
            <person name="Terai G."/>
            <person name="Umemura M."/>
            <person name="Machida M."/>
            <person name="Asai K."/>
        </authorList>
    </citation>
    <scope>NUCLEOTIDE SEQUENCE [LARGE SCALE GENOMIC DNA]</scope>
    <source>
        <strain evidence="6">IPU010</strain>
    </source>
</reference>
<evidence type="ECO:0000313" key="5">
    <source>
        <dbReference type="Proteomes" id="UP000027002"/>
    </source>
</evidence>
<feature type="domain" description="F-box" evidence="2">
    <location>
        <begin position="3"/>
        <end position="49"/>
    </location>
</feature>
<evidence type="ECO:0000259" key="2">
    <source>
        <dbReference type="PROSITE" id="PS50181"/>
    </source>
</evidence>
<dbReference type="OrthoDB" id="1259151at2759"/>
<dbReference type="HOGENOM" id="CLU_015893_1_0_1"/>
<accession>A0A063BPK1</accession>
<dbReference type="SUPFAM" id="SSF50998">
    <property type="entry name" value="Quinoprotein alcohol dehydrogenase-like"/>
    <property type="match status" value="1"/>
</dbReference>
<reference evidence="4" key="3">
    <citation type="submission" date="2020-03" db="EMBL/GenBank/DDBJ databases">
        <title>A mixture of massive structural variations and highly conserved coding sequences in Ustilaginoidea virens genome.</title>
        <authorList>
            <person name="Zhang K."/>
            <person name="Zhao Z."/>
            <person name="Zhang Z."/>
            <person name="Li Y."/>
            <person name="Hsiang T."/>
            <person name="Sun W."/>
        </authorList>
    </citation>
    <scope>NUCLEOTIDE SEQUENCE</scope>
    <source>
        <strain evidence="4">UV-8b</strain>
    </source>
</reference>
<evidence type="ECO:0000313" key="6">
    <source>
        <dbReference type="Proteomes" id="UP000054053"/>
    </source>
</evidence>
<proteinExistence type="predicted"/>
<dbReference type="KEGG" id="uvi:66061296"/>
<dbReference type="Proteomes" id="UP000027002">
    <property type="component" value="Chromosome 1"/>
</dbReference>
<feature type="compositionally biased region" description="Low complexity" evidence="1">
    <location>
        <begin position="473"/>
        <end position="485"/>
    </location>
</feature>
<keyword evidence="5" id="KW-1185">Reference proteome</keyword>
<organism evidence="3 6">
    <name type="scientific">Ustilaginoidea virens</name>
    <name type="common">Rice false smut fungus</name>
    <name type="synonym">Villosiclava virens</name>
    <dbReference type="NCBI Taxonomy" id="1159556"/>
    <lineage>
        <taxon>Eukaryota</taxon>
        <taxon>Fungi</taxon>
        <taxon>Dikarya</taxon>
        <taxon>Ascomycota</taxon>
        <taxon>Pezizomycotina</taxon>
        <taxon>Sordariomycetes</taxon>
        <taxon>Hypocreomycetidae</taxon>
        <taxon>Hypocreales</taxon>
        <taxon>Clavicipitaceae</taxon>
        <taxon>Ustilaginoidea</taxon>
    </lineage>
</organism>
<dbReference type="Gene3D" id="2.130.10.10">
    <property type="entry name" value="YVTN repeat-like/Quinoprotein amine dehydrogenase"/>
    <property type="match status" value="1"/>
</dbReference>
<dbReference type="InterPro" id="IPR001810">
    <property type="entry name" value="F-box_dom"/>
</dbReference>
<dbReference type="InterPro" id="IPR011047">
    <property type="entry name" value="Quinoprotein_ADH-like_sf"/>
</dbReference>
<dbReference type="EMBL" id="BBTG02000011">
    <property type="protein sequence ID" value="GAO14973.1"/>
    <property type="molecule type" value="Genomic_DNA"/>
</dbReference>
<reference evidence="3" key="1">
    <citation type="journal article" date="2016" name="Genome Announc.">
        <title>Genome Sequence of Ustilaginoidea virens IPU010, a Rice Pathogenic Fungus Causing False Smut.</title>
        <authorList>
            <person name="Kumagai T."/>
            <person name="Ishii T."/>
            <person name="Terai G."/>
            <person name="Umemura M."/>
            <person name="Machida M."/>
            <person name="Asai K."/>
        </authorList>
    </citation>
    <scope>NUCLEOTIDE SEQUENCE [LARGE SCALE GENOMIC DNA]</scope>
    <source>
        <strain evidence="3">IPU010</strain>
    </source>
</reference>
<gene>
    <name evidence="4" type="ORF">UV8b_00518</name>
    <name evidence="3" type="ORF">UVI_02027990</name>
</gene>
<dbReference type="PROSITE" id="PS50181">
    <property type="entry name" value="FBOX"/>
    <property type="match status" value="1"/>
</dbReference>